<keyword evidence="10" id="KW-1185">Reference proteome</keyword>
<feature type="domain" description="Glycine transporter" evidence="8">
    <location>
        <begin position="10"/>
        <end position="82"/>
    </location>
</feature>
<organism evidence="9 10">
    <name type="scientific">Solirubrobacter ginsenosidimutans</name>
    <dbReference type="NCBI Taxonomy" id="490573"/>
    <lineage>
        <taxon>Bacteria</taxon>
        <taxon>Bacillati</taxon>
        <taxon>Actinomycetota</taxon>
        <taxon>Thermoleophilia</taxon>
        <taxon>Solirubrobacterales</taxon>
        <taxon>Solirubrobacteraceae</taxon>
        <taxon>Solirubrobacter</taxon>
    </lineage>
</organism>
<reference evidence="9" key="1">
    <citation type="submission" date="2022-10" db="EMBL/GenBank/DDBJ databases">
        <title>The WGS of Solirubrobacter ginsenosidimutans DSM 21036.</title>
        <authorList>
            <person name="Jiang Z."/>
        </authorList>
    </citation>
    <scope>NUCLEOTIDE SEQUENCE</scope>
    <source>
        <strain evidence="9">DSM 21036</strain>
    </source>
</reference>
<dbReference type="PANTHER" id="PTHR30506">
    <property type="entry name" value="INNER MEMBRANE PROTEIN"/>
    <property type="match status" value="1"/>
</dbReference>
<name>A0A9X3MY14_9ACTN</name>
<dbReference type="Pfam" id="PF03458">
    <property type="entry name" value="Gly_transporter"/>
    <property type="match status" value="2"/>
</dbReference>
<evidence type="ECO:0000313" key="10">
    <source>
        <dbReference type="Proteomes" id="UP001149140"/>
    </source>
</evidence>
<dbReference type="AlphaFoldDB" id="A0A9X3MY14"/>
<evidence type="ECO:0000256" key="3">
    <source>
        <dbReference type="ARBA" id="ARBA00022475"/>
    </source>
</evidence>
<feature type="transmembrane region" description="Helical" evidence="7">
    <location>
        <begin position="32"/>
        <end position="55"/>
    </location>
</feature>
<feature type="transmembrane region" description="Helical" evidence="7">
    <location>
        <begin position="179"/>
        <end position="199"/>
    </location>
</feature>
<accession>A0A9X3MY14</accession>
<keyword evidence="6 7" id="KW-0472">Membrane</keyword>
<dbReference type="InterPro" id="IPR005115">
    <property type="entry name" value="Gly_transporter"/>
</dbReference>
<comment type="caution">
    <text evidence="9">The sequence shown here is derived from an EMBL/GenBank/DDBJ whole genome shotgun (WGS) entry which is preliminary data.</text>
</comment>
<evidence type="ECO:0000256" key="5">
    <source>
        <dbReference type="ARBA" id="ARBA00022989"/>
    </source>
</evidence>
<protein>
    <submittedName>
        <fullName evidence="9">TRIC cation channel family protein</fullName>
    </submittedName>
</protein>
<dbReference type="GO" id="GO:0005886">
    <property type="term" value="C:plasma membrane"/>
    <property type="evidence" value="ECO:0007669"/>
    <property type="project" value="UniProtKB-SubCell"/>
</dbReference>
<feature type="domain" description="Glycine transporter" evidence="8">
    <location>
        <begin position="97"/>
        <end position="170"/>
    </location>
</feature>
<dbReference type="PANTHER" id="PTHR30506:SF3">
    <property type="entry name" value="UPF0126 INNER MEMBRANE PROTEIN YADS-RELATED"/>
    <property type="match status" value="1"/>
</dbReference>
<sequence length="212" mass="21656">MDALDAFRSLDLLGVAAGAASGALAARRQDSFDLVGVLGLAFACGLGGGLLRDLLLNANTPVALTDALYLPTVITAAIVVSVIAGEPGPKILRSIRILDSLAVGFFAVASTQRARQVGVTVPAQLLIGVLGGSGGALLRDILTARTPEIFRHGELNALAALAAAIVFVLADLLTPTTSAMFIGLLVGFALRAAAIHFNLRGPAPRTSRRGDP</sequence>
<keyword evidence="5 7" id="KW-1133">Transmembrane helix</keyword>
<evidence type="ECO:0000259" key="8">
    <source>
        <dbReference type="Pfam" id="PF03458"/>
    </source>
</evidence>
<feature type="transmembrane region" description="Helical" evidence="7">
    <location>
        <begin position="154"/>
        <end position="173"/>
    </location>
</feature>
<dbReference type="EMBL" id="JAPDOD010000012">
    <property type="protein sequence ID" value="MDA0161498.1"/>
    <property type="molecule type" value="Genomic_DNA"/>
</dbReference>
<evidence type="ECO:0000256" key="4">
    <source>
        <dbReference type="ARBA" id="ARBA00022692"/>
    </source>
</evidence>
<keyword evidence="4 7" id="KW-0812">Transmembrane</keyword>
<evidence type="ECO:0000256" key="6">
    <source>
        <dbReference type="ARBA" id="ARBA00023136"/>
    </source>
</evidence>
<evidence type="ECO:0000256" key="2">
    <source>
        <dbReference type="ARBA" id="ARBA00008193"/>
    </source>
</evidence>
<keyword evidence="3" id="KW-1003">Cell membrane</keyword>
<comment type="subcellular location">
    <subcellularLocation>
        <location evidence="1">Cell membrane</location>
        <topology evidence="1">Multi-pass membrane protein</topology>
    </subcellularLocation>
</comment>
<evidence type="ECO:0000313" key="9">
    <source>
        <dbReference type="EMBL" id="MDA0161498.1"/>
    </source>
</evidence>
<dbReference type="Proteomes" id="UP001149140">
    <property type="component" value="Unassembled WGS sequence"/>
</dbReference>
<feature type="transmembrane region" description="Helical" evidence="7">
    <location>
        <begin position="67"/>
        <end position="85"/>
    </location>
</feature>
<evidence type="ECO:0000256" key="1">
    <source>
        <dbReference type="ARBA" id="ARBA00004651"/>
    </source>
</evidence>
<comment type="similarity">
    <text evidence="2">Belongs to the UPF0126 family.</text>
</comment>
<proteinExistence type="inferred from homology"/>
<dbReference type="RefSeq" id="WP_270040714.1">
    <property type="nucleotide sequence ID" value="NZ_JAPDOD010000012.1"/>
</dbReference>
<evidence type="ECO:0000256" key="7">
    <source>
        <dbReference type="SAM" id="Phobius"/>
    </source>
</evidence>
<gene>
    <name evidence="9" type="ORF">OM076_14575</name>
</gene>